<dbReference type="Proteomes" id="UP000799118">
    <property type="component" value="Unassembled WGS sequence"/>
</dbReference>
<name>A0A6A4GXP2_9AGAR</name>
<organism evidence="2 3">
    <name type="scientific">Gymnopus androsaceus JB14</name>
    <dbReference type="NCBI Taxonomy" id="1447944"/>
    <lineage>
        <taxon>Eukaryota</taxon>
        <taxon>Fungi</taxon>
        <taxon>Dikarya</taxon>
        <taxon>Basidiomycota</taxon>
        <taxon>Agaricomycotina</taxon>
        <taxon>Agaricomycetes</taxon>
        <taxon>Agaricomycetidae</taxon>
        <taxon>Agaricales</taxon>
        <taxon>Marasmiineae</taxon>
        <taxon>Omphalotaceae</taxon>
        <taxon>Gymnopus</taxon>
    </lineage>
</organism>
<keyword evidence="3" id="KW-1185">Reference proteome</keyword>
<dbReference type="SUPFAM" id="SSF53474">
    <property type="entry name" value="alpha/beta-Hydrolases"/>
    <property type="match status" value="1"/>
</dbReference>
<feature type="non-terminal residue" evidence="2">
    <location>
        <position position="1"/>
    </location>
</feature>
<gene>
    <name evidence="2" type="ORF">BT96DRAFT_834426</name>
</gene>
<dbReference type="InterPro" id="IPR000073">
    <property type="entry name" value="AB_hydrolase_1"/>
</dbReference>
<accession>A0A6A4GXP2</accession>
<protein>
    <recommendedName>
        <fullName evidence="1">AB hydrolase-1 domain-containing protein</fullName>
    </recommendedName>
</protein>
<evidence type="ECO:0000259" key="1">
    <source>
        <dbReference type="Pfam" id="PF12697"/>
    </source>
</evidence>
<dbReference type="EMBL" id="ML769682">
    <property type="protein sequence ID" value="KAE9389787.1"/>
    <property type="molecule type" value="Genomic_DNA"/>
</dbReference>
<evidence type="ECO:0000313" key="3">
    <source>
        <dbReference type="Proteomes" id="UP000799118"/>
    </source>
</evidence>
<dbReference type="Gene3D" id="3.40.50.1820">
    <property type="entry name" value="alpha/beta hydrolase"/>
    <property type="match status" value="1"/>
</dbReference>
<feature type="domain" description="AB hydrolase-1" evidence="1">
    <location>
        <begin position="225"/>
        <end position="420"/>
    </location>
</feature>
<dbReference type="Pfam" id="PF12697">
    <property type="entry name" value="Abhydrolase_6"/>
    <property type="match status" value="1"/>
</dbReference>
<dbReference type="InterPro" id="IPR029058">
    <property type="entry name" value="AB_hydrolase_fold"/>
</dbReference>
<dbReference type="AlphaFoldDB" id="A0A6A4GXP2"/>
<dbReference type="OrthoDB" id="94039at2759"/>
<proteinExistence type="predicted"/>
<evidence type="ECO:0000313" key="2">
    <source>
        <dbReference type="EMBL" id="KAE9389787.1"/>
    </source>
</evidence>
<reference evidence="2" key="1">
    <citation type="journal article" date="2019" name="Environ. Microbiol.">
        <title>Fungal ecological strategies reflected in gene transcription - a case study of two litter decomposers.</title>
        <authorList>
            <person name="Barbi F."/>
            <person name="Kohler A."/>
            <person name="Barry K."/>
            <person name="Baskaran P."/>
            <person name="Daum C."/>
            <person name="Fauchery L."/>
            <person name="Ihrmark K."/>
            <person name="Kuo A."/>
            <person name="LaButti K."/>
            <person name="Lipzen A."/>
            <person name="Morin E."/>
            <person name="Grigoriev I.V."/>
            <person name="Henrissat B."/>
            <person name="Lindahl B."/>
            <person name="Martin F."/>
        </authorList>
    </citation>
    <scope>NUCLEOTIDE SEQUENCE</scope>
    <source>
        <strain evidence="2">JB14</strain>
    </source>
</reference>
<sequence>PGALPKPNLPSTQRKPIWHADKRIPYSLTTHIIPTAYLREDSDVVLPDTPGNVSKEERKEIVQKAEERLREIRRGYEDNGRKSQHKVLWLCLNRYARTFKSTGGFTLFFAHANGFHKEVRMIISAAFSYNRRDWFAGWEPTLLSLLASQESQSLVQEIWVWDVFNQGDSALLNKGNLNSLIHTRTSTRDLLSFLIYFLPSSFASSSLPVHLPQVPKAEAQRRIRNGFFGHGSLRLPICCFGHSFGGAISTLAAISHPSLFTSLCLIDPVISHPTPQFYYSPIGLSLGAISRRASWISREEARKGFMESPFFGSWDPRVLELYIEAALYQDHDAVRLKTPPIQEAITFNDAETGAAEAWVRLWKKELDPRIKLRWVMPGRTEWVLDPRPNFTQERVWLRPENCSNIRMEGSGHLVAQEKPEMLGKEIRNFLEDVSRSEASAKL</sequence>